<protein>
    <submittedName>
        <fullName evidence="1">Uncharacterized protein</fullName>
    </submittedName>
</protein>
<proteinExistence type="predicted"/>
<name>A0A327Y4K7_9BACL</name>
<gene>
    <name evidence="1" type="ORF">B0I26_12318</name>
</gene>
<dbReference type="EMBL" id="QLMH01000023">
    <property type="protein sequence ID" value="RAK15232.1"/>
    <property type="molecule type" value="Genomic_DNA"/>
</dbReference>
<comment type="caution">
    <text evidence="1">The sequence shown here is derived from an EMBL/GenBank/DDBJ whole genome shotgun (WGS) entry which is preliminary data.</text>
</comment>
<accession>A0A327Y4K7</accession>
<evidence type="ECO:0000313" key="2">
    <source>
        <dbReference type="Proteomes" id="UP000248555"/>
    </source>
</evidence>
<evidence type="ECO:0000313" key="1">
    <source>
        <dbReference type="EMBL" id="RAK15232.1"/>
    </source>
</evidence>
<dbReference type="RefSeq" id="WP_245934819.1">
    <property type="nucleotide sequence ID" value="NZ_QLMH01000023.1"/>
</dbReference>
<organism evidence="1 2">
    <name type="scientific">Paranoxybacillus vitaminiphilus</name>
    <dbReference type="NCBI Taxonomy" id="581036"/>
    <lineage>
        <taxon>Bacteria</taxon>
        <taxon>Bacillati</taxon>
        <taxon>Bacillota</taxon>
        <taxon>Bacilli</taxon>
        <taxon>Bacillales</taxon>
        <taxon>Anoxybacillaceae</taxon>
        <taxon>Paranoxybacillus</taxon>
    </lineage>
</organism>
<dbReference type="Proteomes" id="UP000248555">
    <property type="component" value="Unassembled WGS sequence"/>
</dbReference>
<sequence length="177" mass="21189">MGIKIEIPVRVVTFRSEELDKWRNGERENCKDSYCRKLPGTKGFGEFIVGRYFESLGYEWIHHDYNLFSGNRLGKYPVAEEVFRKHFGDERYEQGRQFYRLFSPYVHVQEPDLMIYRPDFSEVRFAEVKRMDTNDRLNEAQLRGMALLKLLYGCEVDIFYVVEEGKDVPERSVVWEF</sequence>
<keyword evidence="2" id="KW-1185">Reference proteome</keyword>
<dbReference type="AlphaFoldDB" id="A0A327Y4K7"/>
<reference evidence="1 2" key="1">
    <citation type="submission" date="2018-06" db="EMBL/GenBank/DDBJ databases">
        <title>Genomic Encyclopedia of Type Strains, Phase III (KMG-III): the genomes of soil and plant-associated and newly described type strains.</title>
        <authorList>
            <person name="Whitman W."/>
        </authorList>
    </citation>
    <scope>NUCLEOTIDE SEQUENCE [LARGE SCALE GENOMIC DNA]</scope>
    <source>
        <strain evidence="1 2">CGMCC 1.8979</strain>
    </source>
</reference>